<evidence type="ECO:0000313" key="2">
    <source>
        <dbReference type="Proteomes" id="UP000234275"/>
    </source>
</evidence>
<reference evidence="1 2" key="1">
    <citation type="submission" date="2016-12" db="EMBL/GenBank/DDBJ databases">
        <title>The genomes of Aspergillus section Nigri reveals drivers in fungal speciation.</title>
        <authorList>
            <consortium name="DOE Joint Genome Institute"/>
            <person name="Vesth T.C."/>
            <person name="Nybo J."/>
            <person name="Theobald S."/>
            <person name="Brandl J."/>
            <person name="Frisvad J.C."/>
            <person name="Nielsen K.F."/>
            <person name="Lyhne E.K."/>
            <person name="Kogle M.E."/>
            <person name="Kuo A."/>
            <person name="Riley R."/>
            <person name="Clum A."/>
            <person name="Nolan M."/>
            <person name="Lipzen A."/>
            <person name="Salamov A."/>
            <person name="Henrissat B."/>
            <person name="Wiebenga A."/>
            <person name="De Vries R.P."/>
            <person name="Grigoriev I.V."/>
            <person name="Mortensen U.H."/>
            <person name="Andersen M.R."/>
            <person name="Baker S.E."/>
        </authorList>
    </citation>
    <scope>NUCLEOTIDE SEQUENCE [LARGE SCALE GENOMIC DNA]</scope>
    <source>
        <strain evidence="1 2">IBT 23096</strain>
    </source>
</reference>
<dbReference type="GeneID" id="36561987"/>
<dbReference type="STRING" id="1392250.A0A2I2GP63"/>
<protein>
    <submittedName>
        <fullName evidence="1">Uncharacterized protein</fullName>
    </submittedName>
</protein>
<organism evidence="1 2">
    <name type="scientific">Aspergillus steynii IBT 23096</name>
    <dbReference type="NCBI Taxonomy" id="1392250"/>
    <lineage>
        <taxon>Eukaryota</taxon>
        <taxon>Fungi</taxon>
        <taxon>Dikarya</taxon>
        <taxon>Ascomycota</taxon>
        <taxon>Pezizomycotina</taxon>
        <taxon>Eurotiomycetes</taxon>
        <taxon>Eurotiomycetidae</taxon>
        <taxon>Eurotiales</taxon>
        <taxon>Aspergillaceae</taxon>
        <taxon>Aspergillus</taxon>
        <taxon>Aspergillus subgen. Circumdati</taxon>
    </lineage>
</organism>
<dbReference type="Proteomes" id="UP000234275">
    <property type="component" value="Unassembled WGS sequence"/>
</dbReference>
<dbReference type="VEuPathDB" id="FungiDB:P170DRAFT_505395"/>
<comment type="caution">
    <text evidence="1">The sequence shown here is derived from an EMBL/GenBank/DDBJ whole genome shotgun (WGS) entry which is preliminary data.</text>
</comment>
<accession>A0A2I2GP63</accession>
<proteinExistence type="predicted"/>
<sequence>MVIVEHTHVQGVRVHWLTSRVSVPVTDVRALLNPVYVPRHEYPGAVFSGTERYEDPEEEEKRRMNYVSLEPLPGQEKAYPTFYWPGGIPSCVRGFPLRELTEEEKEDGEDDFPEGHVLVEEARGWLLFVRETWISREQAGISEDEDEDYELRQRRDLVERWASAEQSFRDAFHLRAPPRKSGTDYPAAALHRIETRRHRFQHFSCLANIDTPVKRARFIKILILCYQLDGETMHPFGDGQIPTMIRPNPASFPDPSTFSEDDFMMWAFVETADFTSMTMSQSGHVLFTSGMMGYNFIDQNTIDTGRMSLVEFKTNGMVDKRTMRLPFNMFEVMSYVNGLGWGVGRLEGSSAGRGEDQNGPLDMDLPILDILESGFENDYLAFEGDVDTWAEDIEKYAPGFLALEKEGKAADYDIRNLIEA</sequence>
<dbReference type="RefSeq" id="XP_024709969.1">
    <property type="nucleotide sequence ID" value="XM_024854281.1"/>
</dbReference>
<gene>
    <name evidence="1" type="ORF">P170DRAFT_505395</name>
</gene>
<dbReference type="OrthoDB" id="5396831at2759"/>
<dbReference type="AlphaFoldDB" id="A0A2I2GP63"/>
<keyword evidence="2" id="KW-1185">Reference proteome</keyword>
<dbReference type="EMBL" id="MSFO01000001">
    <property type="protein sequence ID" value="PLB54667.1"/>
    <property type="molecule type" value="Genomic_DNA"/>
</dbReference>
<name>A0A2I2GP63_9EURO</name>
<evidence type="ECO:0000313" key="1">
    <source>
        <dbReference type="EMBL" id="PLB54667.1"/>
    </source>
</evidence>